<dbReference type="KEGG" id="ido:I598_0316"/>
<dbReference type="STRING" id="1300344.I598_0316"/>
<dbReference type="InterPro" id="IPR046373">
    <property type="entry name" value="Acyl-CoA_Oxase/DH_mid-dom_sf"/>
</dbReference>
<keyword evidence="2" id="KW-1185">Reference proteome</keyword>
<dbReference type="InterPro" id="IPR009100">
    <property type="entry name" value="AcylCoA_DH/oxidase_NM_dom_sf"/>
</dbReference>
<dbReference type="Proteomes" id="UP000076794">
    <property type="component" value="Chromosome"/>
</dbReference>
<dbReference type="SUPFAM" id="SSF47203">
    <property type="entry name" value="Acyl-CoA dehydrogenase C-terminal domain-like"/>
    <property type="match status" value="1"/>
</dbReference>
<proteinExistence type="predicted"/>
<evidence type="ECO:0000313" key="2">
    <source>
        <dbReference type="Proteomes" id="UP000076794"/>
    </source>
</evidence>
<dbReference type="Gene3D" id="1.20.140.10">
    <property type="entry name" value="Butyryl-CoA Dehydrogenase, subunit A, domain 3"/>
    <property type="match status" value="1"/>
</dbReference>
<reference evidence="1 2" key="1">
    <citation type="submission" date="2016-01" db="EMBL/GenBank/DDBJ databases">
        <title>Complete genome sequence of a soil Actinobacterium, Isoptericola dokdonensis DS-3.</title>
        <authorList>
            <person name="Kwon S.-K."/>
            <person name="Kim J.F."/>
        </authorList>
    </citation>
    <scope>NUCLEOTIDE SEQUENCE [LARGE SCALE GENOMIC DNA]</scope>
    <source>
        <strain evidence="1 2">DS-3</strain>
    </source>
</reference>
<evidence type="ECO:0000313" key="1">
    <source>
        <dbReference type="EMBL" id="ANC29904.1"/>
    </source>
</evidence>
<dbReference type="PATRIC" id="fig|1300344.3.peg.315"/>
<gene>
    <name evidence="1" type="ORF">I598_0316</name>
</gene>
<protein>
    <recommendedName>
        <fullName evidence="3">Acyl-CoA dehydrogenase</fullName>
    </recommendedName>
</protein>
<dbReference type="RefSeq" id="WP_068200685.1">
    <property type="nucleotide sequence ID" value="NZ_CP014209.1"/>
</dbReference>
<organism evidence="1 2">
    <name type="scientific">Isoptericola dokdonensis DS-3</name>
    <dbReference type="NCBI Taxonomy" id="1300344"/>
    <lineage>
        <taxon>Bacteria</taxon>
        <taxon>Bacillati</taxon>
        <taxon>Actinomycetota</taxon>
        <taxon>Actinomycetes</taxon>
        <taxon>Micrococcales</taxon>
        <taxon>Promicromonosporaceae</taxon>
        <taxon>Isoptericola</taxon>
    </lineage>
</organism>
<name>A0A161IEU8_9MICO</name>
<dbReference type="GO" id="GO:0016627">
    <property type="term" value="F:oxidoreductase activity, acting on the CH-CH group of donors"/>
    <property type="evidence" value="ECO:0007669"/>
    <property type="project" value="InterPro"/>
</dbReference>
<evidence type="ECO:0008006" key="3">
    <source>
        <dbReference type="Google" id="ProtNLM"/>
    </source>
</evidence>
<dbReference type="Gene3D" id="2.40.110.10">
    <property type="entry name" value="Butyryl-CoA Dehydrogenase, subunit A, domain 2"/>
    <property type="match status" value="1"/>
</dbReference>
<dbReference type="AlphaFoldDB" id="A0A161IEU8"/>
<dbReference type="EMBL" id="CP014209">
    <property type="protein sequence ID" value="ANC29904.1"/>
    <property type="molecule type" value="Genomic_DNA"/>
</dbReference>
<dbReference type="InterPro" id="IPR036250">
    <property type="entry name" value="AcylCo_DH-like_C"/>
</dbReference>
<dbReference type="SUPFAM" id="SSF56645">
    <property type="entry name" value="Acyl-CoA dehydrogenase NM domain-like"/>
    <property type="match status" value="1"/>
</dbReference>
<accession>A0A161IEU8</accession>
<sequence>MSDPGPATPAPALLRPDDPVRVDAARLADAVSRPDDVDAVLAWTVDASAELPQPGTGSTTALWSALASVAAADVGVARILEPHLDALAVLAQAPGPVDLGPVRAGSGSTWGVYAAEGPGARLEAREHDGGWVLSGTKPWCSLAGSLSHALVTAWVGDRERRLFAVHLRGDGVRPATGPWVSRGLAQVVSAPVTFEAARAVPVGPAGWYLHRPGFAWGGIGVAACWWGGAVGLARTLWEALGRREPDPLALAHLGAVDVALTAARTSLAAAADAVDAGIDGAPSAVLARRVRTVVADAVEEVQRRCAHALGPGPLTADEPFARRVADLGVYVRQHHAERDAAALGRDLRAAGELPW</sequence>